<protein>
    <recommendedName>
        <fullName evidence="5">Lipoprotein</fullName>
    </recommendedName>
</protein>
<evidence type="ECO:0000256" key="1">
    <source>
        <dbReference type="SAM" id="MobiDB-lite"/>
    </source>
</evidence>
<feature type="region of interest" description="Disordered" evidence="1">
    <location>
        <begin position="68"/>
        <end position="99"/>
    </location>
</feature>
<evidence type="ECO:0000313" key="3">
    <source>
        <dbReference type="EMBL" id="TEU47604.1"/>
    </source>
</evidence>
<feature type="compositionally biased region" description="Basic and acidic residues" evidence="1">
    <location>
        <begin position="83"/>
        <end position="99"/>
    </location>
</feature>
<dbReference type="EMBL" id="SNSQ01000016">
    <property type="protein sequence ID" value="TEU47604.1"/>
    <property type="molecule type" value="Genomic_DNA"/>
</dbReference>
<dbReference type="Proteomes" id="UP000298234">
    <property type="component" value="Unassembled WGS sequence"/>
</dbReference>
<proteinExistence type="predicted"/>
<organism evidence="3 4">
    <name type="scientific">Burkholderia cepacia</name>
    <name type="common">Pseudomonas cepacia</name>
    <dbReference type="NCBI Taxonomy" id="292"/>
    <lineage>
        <taxon>Bacteria</taxon>
        <taxon>Pseudomonadati</taxon>
        <taxon>Pseudomonadota</taxon>
        <taxon>Betaproteobacteria</taxon>
        <taxon>Burkholderiales</taxon>
        <taxon>Burkholderiaceae</taxon>
        <taxon>Burkholderia</taxon>
        <taxon>Burkholderia cepacia complex</taxon>
    </lineage>
</organism>
<accession>A0AAX2RN39</accession>
<keyword evidence="2" id="KW-0732">Signal</keyword>
<dbReference type="RefSeq" id="WP_134256158.1">
    <property type="nucleotide sequence ID" value="NZ_SNSG01000013.1"/>
</dbReference>
<evidence type="ECO:0000256" key="2">
    <source>
        <dbReference type="SAM" id="SignalP"/>
    </source>
</evidence>
<feature type="signal peptide" evidence="2">
    <location>
        <begin position="1"/>
        <end position="21"/>
    </location>
</feature>
<evidence type="ECO:0008006" key="5">
    <source>
        <dbReference type="Google" id="ProtNLM"/>
    </source>
</evidence>
<gene>
    <name evidence="3" type="ORF">E3D37_16510</name>
</gene>
<name>A0AAX2RN39_BURCE</name>
<comment type="caution">
    <text evidence="3">The sequence shown here is derived from an EMBL/GenBank/DDBJ whole genome shotgun (WGS) entry which is preliminary data.</text>
</comment>
<sequence length="99" mass="10250">MRLISAALLGAAASLPTLVHATITIPDPTDAGASVPAISAPSAFGGYRPYNDADNPSWQQLNQVVQEKPARGGMTHGGAMNKPADDHQSNHSQHGEPAK</sequence>
<dbReference type="AlphaFoldDB" id="A0AAX2RN39"/>
<reference evidence="3 4" key="1">
    <citation type="submission" date="2019-03" db="EMBL/GenBank/DDBJ databases">
        <title>Burkholderia cepacia outbreak.</title>
        <authorList>
            <person name="Farzana R."/>
            <person name="Walsh T.R."/>
        </authorList>
    </citation>
    <scope>NUCLEOTIDE SEQUENCE [LARGE SCALE GENOMIC DNA]</scope>
    <source>
        <strain evidence="4">d13</strain>
    </source>
</reference>
<feature type="chain" id="PRO_5044004893" description="Lipoprotein" evidence="2">
    <location>
        <begin position="22"/>
        <end position="99"/>
    </location>
</feature>
<evidence type="ECO:0000313" key="4">
    <source>
        <dbReference type="Proteomes" id="UP000298234"/>
    </source>
</evidence>